<sequence length="441" mass="48655">MFKTLANVFRIPDLRKKILITLLILTLYRLGSFIPIPGVSGTELKSFFARQTGSIFDLLNLFVGGNFERASIFALGIMPYITASIVIQLLGSIVPYFEKLRKEGADGQKKLNQITRYCTVALAAFNAITVTVGLVNMHGATGPVVPQPNFLFHLTGVITLVTGTMIVMWLGEQITEYGIGNGISLIIFAGIIARYPEGFINLFRTRFNSVSGVITSLLAIAVMILATAAIIFVTEAVRKIPVQYAKRIVGRKVYGGQSTYIPLRVNTAGVIPIIFAQSILMFPATLITLFQGGEAEVGSFWYNMRIWFSPGHWVYTIIYVALIIFFAYFYTAIVLNPTEMAENMIKYGGHIPGKKPGKKTAEYISSVLTRITLPGAVFFALIALLPEIMTNVFKLPFYFGGTGLIIVVGVALDTLKQIESHLIMRHYDGFMKKGKLKGRTS</sequence>
<name>A0AC61QI46_9BACT</name>
<reference evidence="1" key="1">
    <citation type="submission" date="2019-03" db="EMBL/GenBank/DDBJ databases">
        <title>Candidatus Syntrophosphaera thermopropionivorans: a novel player in syntrophic propionate oxidation during anaerobic digestion.</title>
        <authorList>
            <person name="Dyksma S."/>
        </authorList>
    </citation>
    <scope>NUCLEOTIDE SEQUENCE</scope>
    <source>
        <strain evidence="1">W5</strain>
    </source>
</reference>
<protein>
    <submittedName>
        <fullName evidence="1">Preprotein translocase subunit SecY</fullName>
    </submittedName>
</protein>
<evidence type="ECO:0000313" key="2">
    <source>
        <dbReference type="Proteomes" id="UP000294588"/>
    </source>
</evidence>
<organism evidence="1 2">
    <name type="scientific">Candidatus Syntrophosphaera thermopropionivorans</name>
    <dbReference type="NCBI Taxonomy" id="2593015"/>
    <lineage>
        <taxon>Bacteria</taxon>
        <taxon>Pseudomonadati</taxon>
        <taxon>Candidatus Cloacimonadota</taxon>
        <taxon>Candidatus Cloacimonadia</taxon>
        <taxon>Candidatus Cloacimonadales</taxon>
        <taxon>Candidatus Cloacimonadaceae</taxon>
        <taxon>Candidatus Syntrophosphaera</taxon>
    </lineage>
</organism>
<keyword evidence="2" id="KW-1185">Reference proteome</keyword>
<dbReference type="EMBL" id="SMOG01000022">
    <property type="protein sequence ID" value="TDF72641.1"/>
    <property type="molecule type" value="Genomic_DNA"/>
</dbReference>
<dbReference type="Proteomes" id="UP000294588">
    <property type="component" value="Unassembled WGS sequence"/>
</dbReference>
<accession>A0AC61QI46</accession>
<comment type="caution">
    <text evidence="1">The sequence shown here is derived from an EMBL/GenBank/DDBJ whole genome shotgun (WGS) entry which is preliminary data.</text>
</comment>
<proteinExistence type="predicted"/>
<gene>
    <name evidence="1" type="primary">secY</name>
    <name evidence="1" type="ORF">E0946_06110</name>
</gene>
<evidence type="ECO:0000313" key="1">
    <source>
        <dbReference type="EMBL" id="TDF72641.1"/>
    </source>
</evidence>